<dbReference type="Gene3D" id="1.10.10.60">
    <property type="entry name" value="Homeodomain-like"/>
    <property type="match status" value="1"/>
</dbReference>
<dbReference type="Gene3D" id="3.40.50.2300">
    <property type="match status" value="1"/>
</dbReference>
<dbReference type="InterPro" id="IPR013783">
    <property type="entry name" value="Ig-like_fold"/>
</dbReference>
<keyword evidence="5 14" id="KW-0418">Kinase</keyword>
<protein>
    <recommendedName>
        <fullName evidence="2">histidine kinase</fullName>
        <ecNumber evidence="2">2.7.13.3</ecNumber>
    </recommendedName>
</protein>
<keyword evidence="6" id="KW-0805">Transcription regulation</keyword>
<dbReference type="PROSITE" id="PS50109">
    <property type="entry name" value="HIS_KIN"/>
    <property type="match status" value="1"/>
</dbReference>
<evidence type="ECO:0000256" key="1">
    <source>
        <dbReference type="ARBA" id="ARBA00000085"/>
    </source>
</evidence>
<name>A0A413VJU2_9BACE</name>
<dbReference type="Gene3D" id="3.30.565.10">
    <property type="entry name" value="Histidine kinase-like ATPase, C-terminal domain"/>
    <property type="match status" value="1"/>
</dbReference>
<evidence type="ECO:0000256" key="3">
    <source>
        <dbReference type="ARBA" id="ARBA00022553"/>
    </source>
</evidence>
<dbReference type="GO" id="GO:0043565">
    <property type="term" value="F:sequence-specific DNA binding"/>
    <property type="evidence" value="ECO:0007669"/>
    <property type="project" value="InterPro"/>
</dbReference>
<evidence type="ECO:0000259" key="13">
    <source>
        <dbReference type="PROSITE" id="PS50110"/>
    </source>
</evidence>
<dbReference type="SUPFAM" id="SSF52172">
    <property type="entry name" value="CheY-like"/>
    <property type="match status" value="1"/>
</dbReference>
<feature type="domain" description="Histidine kinase" evidence="12">
    <location>
        <begin position="833"/>
        <end position="1050"/>
    </location>
</feature>
<evidence type="ECO:0000256" key="2">
    <source>
        <dbReference type="ARBA" id="ARBA00012438"/>
    </source>
</evidence>
<accession>A0A413VJU2</accession>
<sequence length="1346" mass="153849">MKNIVINGKFWLICFCLWWSFLSISALGNDYSFRTLTVMDGLSNNSVKAIYQDSLGFIWMGTKNGLNRFDGYESKTYYNHNEEFVGQSNDVINITPDKVGNMWIGTFNGVMLFNPYTGKFKDLSQAYQGELPRGVVINIWMENDSTVWVATKSGLYFLRGNTSSCVEAFRGKYINAMAASGEHTLLIDIVQQGLMEFNIKTNVITPFKDKEERPVSSKIMRDTKQRIWCAADLGNIFIADSDGYTLKRVDTSDLKIGFKQAQIHDLLEYNDSTLLLATDNGLYALDVSNSLKVHPVSGVFPTELAKVNRQMCLFKDRQESLWIGTFNEGAMLFNSKYTKFKSYLFHSEIRKEPLRVVGKLVEYKQQIWVGCNTGIFVIDLITGQWHRVNLDNQLEIDTNSEIYYVYRLSENQILFYLLNQGTFVLNLDTRKVSRYDIGSPASSQIRSIAKDVDGKLWIAQDELSLFDVVLRKSSVDLSTNYDGTTRFMFTQDILPVGKDMLVGTRTRGVWRFQRNLDDELKYFKGEPWGGKELENKNVSVLYEDSERNIWVGTYDSGLYMYDSKSNEVIHFFGQDKIAHNTIYDIIQDKQTGMIWVATLMGISRITKDQQVLNYTYKNGFPIHELSGHSFLEASNGNIFVGGRGGVVELLLSELYNTSGIALQSRISQVETLNSITGSNHLLFDNAEAFKEIELNYGNSSVQIKFSAMDYLFPDGVKYAYRLKGVEKEWNYVNRNEAIYSNLPAGIYTFQVKVCSSDGVWGDAITSLPLIVNPPVWLSVWAKMLYSLLVLFMIYLILRYSYMKKTAKYRLKIEEIKKENIERDYKMKIELFTNFSHELRTPLTLIKGPAEDILYDEALPRKFVYSVKQILKNSNRLLLLVNQLMDFRKIEHGAMQLNLSNVNMVSFMTERIDSFSELLQKRGIMIRYTNDYYGSNWWIDADLMEKVIFNLLSNAIKHSKDDSVIKVVSSAEGDKLLLSVQDYGEGISQENIDKIFDPFFQVKQGSMSNMFGSGIGLNLAKYVVSLHHGKIWAESVVGQGTTFFIELQLGKEQYTKDDVVYVEGDSVDKTFALEKESLKPIGEPLWEDTNPNETDEAPVVLVAEDDEDLRKYLVLQLSASYKVIEAANGRAALELALEKFPDIILSDVMMPEMNGLEFCEQVKSNPKLAHIPFVMLTAKVLDEHIKEGYSVLADDYILKPFNITVLKAKVESIIKNREQLRRLFGEKMSAIEVPMPEIAAVDPFMDKLIELIKEKASDSELQVSDLYEAMGYGRIQFFRKIKAVSGISPNKLIVNIRMKMAADMLRENQYTISEIAYQTGFSDPSYFSRVFKSVFQITPKEYQKNMN</sequence>
<dbReference type="InterPro" id="IPR036097">
    <property type="entry name" value="HisK_dim/P_sf"/>
</dbReference>
<evidence type="ECO:0000259" key="11">
    <source>
        <dbReference type="PROSITE" id="PS01124"/>
    </source>
</evidence>
<dbReference type="CDD" id="cd00082">
    <property type="entry name" value="HisKA"/>
    <property type="match status" value="1"/>
</dbReference>
<keyword evidence="10" id="KW-0472">Membrane</keyword>
<dbReference type="CDD" id="cd17574">
    <property type="entry name" value="REC_OmpR"/>
    <property type="match status" value="1"/>
</dbReference>
<keyword evidence="8" id="KW-0804">Transcription</keyword>
<dbReference type="Gene3D" id="1.10.287.130">
    <property type="match status" value="1"/>
</dbReference>
<dbReference type="SMART" id="SM00342">
    <property type="entry name" value="HTH_ARAC"/>
    <property type="match status" value="1"/>
</dbReference>
<evidence type="ECO:0000256" key="6">
    <source>
        <dbReference type="ARBA" id="ARBA00023015"/>
    </source>
</evidence>
<dbReference type="InterPro" id="IPR003661">
    <property type="entry name" value="HisK_dim/P_dom"/>
</dbReference>
<dbReference type="SUPFAM" id="SSF47384">
    <property type="entry name" value="Homodimeric domain of signal transducing histidine kinase"/>
    <property type="match status" value="1"/>
</dbReference>
<dbReference type="InterPro" id="IPR015943">
    <property type="entry name" value="WD40/YVTN_repeat-like_dom_sf"/>
</dbReference>
<dbReference type="InterPro" id="IPR001789">
    <property type="entry name" value="Sig_transdc_resp-reg_receiver"/>
</dbReference>
<feature type="transmembrane region" description="Helical" evidence="10">
    <location>
        <begin position="775"/>
        <end position="797"/>
    </location>
</feature>
<dbReference type="InterPro" id="IPR003594">
    <property type="entry name" value="HATPase_dom"/>
</dbReference>
<evidence type="ECO:0000313" key="14">
    <source>
        <dbReference type="EMBL" id="RHB33843.1"/>
    </source>
</evidence>
<dbReference type="InterPro" id="IPR011110">
    <property type="entry name" value="Reg_prop"/>
</dbReference>
<comment type="caution">
    <text evidence="14">The sequence shown here is derived from an EMBL/GenBank/DDBJ whole genome shotgun (WGS) entry which is preliminary data.</text>
</comment>
<feature type="domain" description="HTH araC/xylS-type" evidence="11">
    <location>
        <begin position="1245"/>
        <end position="1344"/>
    </location>
</feature>
<dbReference type="SUPFAM" id="SSF55874">
    <property type="entry name" value="ATPase domain of HSP90 chaperone/DNA topoisomerase II/histidine kinase"/>
    <property type="match status" value="1"/>
</dbReference>
<dbReference type="SMART" id="SM00387">
    <property type="entry name" value="HATPase_c"/>
    <property type="match status" value="1"/>
</dbReference>
<organism evidence="14 15">
    <name type="scientific">Bacteroides nordii</name>
    <dbReference type="NCBI Taxonomy" id="291645"/>
    <lineage>
        <taxon>Bacteria</taxon>
        <taxon>Pseudomonadati</taxon>
        <taxon>Bacteroidota</taxon>
        <taxon>Bacteroidia</taxon>
        <taxon>Bacteroidales</taxon>
        <taxon>Bacteroidaceae</taxon>
        <taxon>Bacteroides</taxon>
    </lineage>
</organism>
<evidence type="ECO:0000313" key="15">
    <source>
        <dbReference type="Proteomes" id="UP000284379"/>
    </source>
</evidence>
<dbReference type="InterPro" id="IPR036890">
    <property type="entry name" value="HATPase_C_sf"/>
</dbReference>
<feature type="modified residue" description="4-aspartylphosphate" evidence="9">
    <location>
        <position position="1146"/>
    </location>
</feature>
<dbReference type="InterPro" id="IPR009057">
    <property type="entry name" value="Homeodomain-like_sf"/>
</dbReference>
<dbReference type="Pfam" id="PF00512">
    <property type="entry name" value="HisKA"/>
    <property type="match status" value="1"/>
</dbReference>
<evidence type="ECO:0000256" key="10">
    <source>
        <dbReference type="SAM" id="Phobius"/>
    </source>
</evidence>
<dbReference type="RefSeq" id="WP_122201896.1">
    <property type="nucleotide sequence ID" value="NZ_CABJFV010000013.1"/>
</dbReference>
<evidence type="ECO:0000259" key="12">
    <source>
        <dbReference type="PROSITE" id="PS50109"/>
    </source>
</evidence>
<dbReference type="PANTHER" id="PTHR43547:SF2">
    <property type="entry name" value="HYBRID SIGNAL TRANSDUCTION HISTIDINE KINASE C"/>
    <property type="match status" value="1"/>
</dbReference>
<dbReference type="SMART" id="SM00388">
    <property type="entry name" value="HisKA"/>
    <property type="match status" value="1"/>
</dbReference>
<keyword evidence="4" id="KW-0808">Transferase</keyword>
<dbReference type="InterPro" id="IPR011006">
    <property type="entry name" value="CheY-like_superfamily"/>
</dbReference>
<dbReference type="InterPro" id="IPR005467">
    <property type="entry name" value="His_kinase_dom"/>
</dbReference>
<dbReference type="Pfam" id="PF07495">
    <property type="entry name" value="Y_Y_Y"/>
    <property type="match status" value="1"/>
</dbReference>
<dbReference type="EC" id="2.7.13.3" evidence="2"/>
<evidence type="ECO:0000256" key="8">
    <source>
        <dbReference type="ARBA" id="ARBA00023163"/>
    </source>
</evidence>
<evidence type="ECO:0000256" key="7">
    <source>
        <dbReference type="ARBA" id="ARBA00023125"/>
    </source>
</evidence>
<dbReference type="PROSITE" id="PS00041">
    <property type="entry name" value="HTH_ARAC_FAMILY_1"/>
    <property type="match status" value="1"/>
</dbReference>
<proteinExistence type="predicted"/>
<feature type="domain" description="Response regulatory" evidence="13">
    <location>
        <begin position="1098"/>
        <end position="1213"/>
    </location>
</feature>
<dbReference type="Pfam" id="PF07494">
    <property type="entry name" value="Reg_prop"/>
    <property type="match status" value="3"/>
</dbReference>
<dbReference type="PRINTS" id="PR00344">
    <property type="entry name" value="BCTRLSENSOR"/>
</dbReference>
<dbReference type="InterPro" id="IPR011123">
    <property type="entry name" value="Y_Y_Y"/>
</dbReference>
<dbReference type="Pfam" id="PF00072">
    <property type="entry name" value="Response_reg"/>
    <property type="match status" value="1"/>
</dbReference>
<dbReference type="GO" id="GO:0003700">
    <property type="term" value="F:DNA-binding transcription factor activity"/>
    <property type="evidence" value="ECO:0007669"/>
    <property type="project" value="InterPro"/>
</dbReference>
<dbReference type="PANTHER" id="PTHR43547">
    <property type="entry name" value="TWO-COMPONENT HISTIDINE KINASE"/>
    <property type="match status" value="1"/>
</dbReference>
<keyword evidence="7" id="KW-0238">DNA-binding</keyword>
<dbReference type="PROSITE" id="PS50110">
    <property type="entry name" value="RESPONSE_REGULATORY"/>
    <property type="match status" value="1"/>
</dbReference>
<dbReference type="EMBL" id="QSGO01000013">
    <property type="protein sequence ID" value="RHB33843.1"/>
    <property type="molecule type" value="Genomic_DNA"/>
</dbReference>
<dbReference type="Gene3D" id="2.130.10.10">
    <property type="entry name" value="YVTN repeat-like/Quinoprotein amine dehydrogenase"/>
    <property type="match status" value="3"/>
</dbReference>
<dbReference type="Pfam" id="PF12833">
    <property type="entry name" value="HTH_18"/>
    <property type="match status" value="1"/>
</dbReference>
<dbReference type="InterPro" id="IPR018062">
    <property type="entry name" value="HTH_AraC-typ_CS"/>
</dbReference>
<keyword evidence="3 9" id="KW-0597">Phosphoprotein</keyword>
<dbReference type="InterPro" id="IPR018060">
    <property type="entry name" value="HTH_AraC"/>
</dbReference>
<dbReference type="InterPro" id="IPR004358">
    <property type="entry name" value="Sig_transdc_His_kin-like_C"/>
</dbReference>
<dbReference type="Pfam" id="PF02518">
    <property type="entry name" value="HATPase_c"/>
    <property type="match status" value="1"/>
</dbReference>
<dbReference type="FunFam" id="1.10.287.130:FF:000045">
    <property type="entry name" value="Two-component system sensor histidine kinase/response regulator"/>
    <property type="match status" value="1"/>
</dbReference>
<dbReference type="Gene3D" id="2.60.40.10">
    <property type="entry name" value="Immunoglobulins"/>
    <property type="match status" value="1"/>
</dbReference>
<keyword evidence="10" id="KW-0812">Transmembrane</keyword>
<reference evidence="14 15" key="1">
    <citation type="submission" date="2018-08" db="EMBL/GenBank/DDBJ databases">
        <title>A genome reference for cultivated species of the human gut microbiota.</title>
        <authorList>
            <person name="Zou Y."/>
            <person name="Xue W."/>
            <person name="Luo G."/>
        </authorList>
    </citation>
    <scope>NUCLEOTIDE SEQUENCE [LARGE SCALE GENOMIC DNA]</scope>
    <source>
        <strain evidence="14 15">AM40-30BH</strain>
    </source>
</reference>
<dbReference type="PROSITE" id="PS01124">
    <property type="entry name" value="HTH_ARAC_FAMILY_2"/>
    <property type="match status" value="1"/>
</dbReference>
<evidence type="ECO:0000256" key="5">
    <source>
        <dbReference type="ARBA" id="ARBA00022777"/>
    </source>
</evidence>
<dbReference type="SUPFAM" id="SSF63829">
    <property type="entry name" value="Calcium-dependent phosphotriesterase"/>
    <property type="match status" value="2"/>
</dbReference>
<dbReference type="Proteomes" id="UP000284379">
    <property type="component" value="Unassembled WGS sequence"/>
</dbReference>
<evidence type="ECO:0000256" key="4">
    <source>
        <dbReference type="ARBA" id="ARBA00022679"/>
    </source>
</evidence>
<dbReference type="GO" id="GO:0000155">
    <property type="term" value="F:phosphorelay sensor kinase activity"/>
    <property type="evidence" value="ECO:0007669"/>
    <property type="project" value="InterPro"/>
</dbReference>
<keyword evidence="10" id="KW-1133">Transmembrane helix</keyword>
<dbReference type="SMART" id="SM00448">
    <property type="entry name" value="REC"/>
    <property type="match status" value="1"/>
</dbReference>
<dbReference type="SUPFAM" id="SSF46689">
    <property type="entry name" value="Homeodomain-like"/>
    <property type="match status" value="1"/>
</dbReference>
<dbReference type="FunFam" id="3.30.565.10:FF:000006">
    <property type="entry name" value="Sensor histidine kinase WalK"/>
    <property type="match status" value="1"/>
</dbReference>
<gene>
    <name evidence="14" type="ORF">DW888_15260</name>
</gene>
<comment type="catalytic activity">
    <reaction evidence="1">
        <text>ATP + protein L-histidine = ADP + protein N-phospho-L-histidine.</text>
        <dbReference type="EC" id="2.7.13.3"/>
    </reaction>
</comment>
<evidence type="ECO:0000256" key="9">
    <source>
        <dbReference type="PROSITE-ProRule" id="PRU00169"/>
    </source>
</evidence>